<name>A0A926NM20_9BACI</name>
<protein>
    <submittedName>
        <fullName evidence="1">SDR family NAD(P)-dependent oxidoreductase</fullName>
    </submittedName>
</protein>
<dbReference type="InterPro" id="IPR036291">
    <property type="entry name" value="NAD(P)-bd_dom_sf"/>
</dbReference>
<comment type="caution">
    <text evidence="1">The sequence shown here is derived from an EMBL/GenBank/DDBJ whole genome shotgun (WGS) entry which is preliminary data.</text>
</comment>
<reference evidence="1" key="1">
    <citation type="submission" date="2020-09" db="EMBL/GenBank/DDBJ databases">
        <title>A novel bacterium of genus Bacillus, isolated from South China Sea.</title>
        <authorList>
            <person name="Huang H."/>
            <person name="Mo K."/>
            <person name="Hu Y."/>
        </authorList>
    </citation>
    <scope>NUCLEOTIDE SEQUENCE</scope>
    <source>
        <strain evidence="1">IB182487</strain>
    </source>
</reference>
<organism evidence="1 2">
    <name type="scientific">Metabacillus arenae</name>
    <dbReference type="NCBI Taxonomy" id="2771434"/>
    <lineage>
        <taxon>Bacteria</taxon>
        <taxon>Bacillati</taxon>
        <taxon>Bacillota</taxon>
        <taxon>Bacilli</taxon>
        <taxon>Bacillales</taxon>
        <taxon>Bacillaceae</taxon>
        <taxon>Metabacillus</taxon>
    </lineage>
</organism>
<dbReference type="Pfam" id="PF00106">
    <property type="entry name" value="adh_short"/>
    <property type="match status" value="1"/>
</dbReference>
<dbReference type="Proteomes" id="UP000626844">
    <property type="component" value="Unassembled WGS sequence"/>
</dbReference>
<dbReference type="AlphaFoldDB" id="A0A926NM20"/>
<evidence type="ECO:0000313" key="2">
    <source>
        <dbReference type="Proteomes" id="UP000626844"/>
    </source>
</evidence>
<gene>
    <name evidence="1" type="ORF">IC621_19640</name>
</gene>
<dbReference type="InterPro" id="IPR002347">
    <property type="entry name" value="SDR_fam"/>
</dbReference>
<evidence type="ECO:0000313" key="1">
    <source>
        <dbReference type="EMBL" id="MBD1382433.1"/>
    </source>
</evidence>
<dbReference type="Gene3D" id="3.40.50.720">
    <property type="entry name" value="NAD(P)-binding Rossmann-like Domain"/>
    <property type="match status" value="1"/>
</dbReference>
<keyword evidence="2" id="KW-1185">Reference proteome</keyword>
<dbReference type="EMBL" id="JACXAI010000031">
    <property type="protein sequence ID" value="MBD1382433.1"/>
    <property type="molecule type" value="Genomic_DNA"/>
</dbReference>
<sequence length="41" mass="4253">MKIDSNTILITGGTAGIGFELATQLLQLGNTVFITGRDQSG</sequence>
<accession>A0A926NM20</accession>
<proteinExistence type="predicted"/>
<dbReference type="SUPFAM" id="SSF51735">
    <property type="entry name" value="NAD(P)-binding Rossmann-fold domains"/>
    <property type="match status" value="1"/>
</dbReference>